<comment type="similarity">
    <text evidence="3">Belongs to the class-III pyridoxal-phosphate-dependent aminotransferase family.</text>
</comment>
<reference evidence="5" key="2">
    <citation type="submission" date="2016-04" db="EMBL/GenBank/DDBJ databases">
        <title>Planomonospora sphaerica JCM9374 whole genome shotgun sequence.</title>
        <authorList>
            <person name="Suzuki T."/>
            <person name="Dohra H."/>
            <person name="Kodani S."/>
        </authorList>
    </citation>
    <scope>NUCLEOTIDE SEQUENCE [LARGE SCALE GENOMIC DNA]</scope>
    <source>
        <strain evidence="5">JCM 9374</strain>
    </source>
</reference>
<dbReference type="GO" id="GO:0008483">
    <property type="term" value="F:transaminase activity"/>
    <property type="evidence" value="ECO:0007669"/>
    <property type="project" value="InterPro"/>
</dbReference>
<gene>
    <name evidence="4" type="ORF">PS9374_04335</name>
</gene>
<dbReference type="Proteomes" id="UP000077701">
    <property type="component" value="Unassembled WGS sequence"/>
</dbReference>
<dbReference type="InterPro" id="IPR015424">
    <property type="entry name" value="PyrdxlP-dep_Trfase"/>
</dbReference>
<dbReference type="SUPFAM" id="SSF53383">
    <property type="entry name" value="PLP-dependent transferases"/>
    <property type="match status" value="1"/>
</dbReference>
<organism evidence="4 5">
    <name type="scientific">Planomonospora sphaerica</name>
    <dbReference type="NCBI Taxonomy" id="161355"/>
    <lineage>
        <taxon>Bacteria</taxon>
        <taxon>Bacillati</taxon>
        <taxon>Actinomycetota</taxon>
        <taxon>Actinomycetes</taxon>
        <taxon>Streptosporangiales</taxon>
        <taxon>Streptosporangiaceae</taxon>
        <taxon>Planomonospora</taxon>
    </lineage>
</organism>
<keyword evidence="5" id="KW-1185">Reference proteome</keyword>
<dbReference type="PANTHER" id="PTHR43713">
    <property type="entry name" value="GLUTAMATE-1-SEMIALDEHYDE 2,1-AMINOMUTASE"/>
    <property type="match status" value="1"/>
</dbReference>
<dbReference type="Gene3D" id="3.40.640.10">
    <property type="entry name" value="Type I PLP-dependent aspartate aminotransferase-like (Major domain)"/>
    <property type="match status" value="1"/>
</dbReference>
<comment type="caution">
    <text evidence="4">The sequence shown here is derived from an EMBL/GenBank/DDBJ whole genome shotgun (WGS) entry which is preliminary data.</text>
</comment>
<dbReference type="AlphaFoldDB" id="A0A171DID2"/>
<name>A0A171DID2_9ACTN</name>
<dbReference type="PANTHER" id="PTHR43713:SF3">
    <property type="entry name" value="GLUTAMATE-1-SEMIALDEHYDE 2,1-AMINOMUTASE 1, CHLOROPLASTIC-RELATED"/>
    <property type="match status" value="1"/>
</dbReference>
<evidence type="ECO:0000256" key="1">
    <source>
        <dbReference type="ARBA" id="ARBA00001933"/>
    </source>
</evidence>
<dbReference type="InterPro" id="IPR015421">
    <property type="entry name" value="PyrdxlP-dep_Trfase_major"/>
</dbReference>
<evidence type="ECO:0000256" key="2">
    <source>
        <dbReference type="ARBA" id="ARBA00022898"/>
    </source>
</evidence>
<reference evidence="4 5" key="1">
    <citation type="journal article" date="2016" name="Genome Announc.">
        <title>Draft Genome Sequence of Planomonospora sphaerica JCM9374, a Rare Actinomycete.</title>
        <authorList>
            <person name="Dohra H."/>
            <person name="Suzuki T."/>
            <person name="Inoue Y."/>
            <person name="Kodani S."/>
        </authorList>
    </citation>
    <scope>NUCLEOTIDE SEQUENCE [LARGE SCALE GENOMIC DNA]</scope>
    <source>
        <strain evidence="4 5">JCM 9374</strain>
    </source>
</reference>
<evidence type="ECO:0000256" key="3">
    <source>
        <dbReference type="RuleBase" id="RU003560"/>
    </source>
</evidence>
<keyword evidence="2 3" id="KW-0663">Pyridoxal phosphate</keyword>
<dbReference type="STRING" id="161355.PS9374_04335"/>
<evidence type="ECO:0000313" key="5">
    <source>
        <dbReference type="Proteomes" id="UP000077701"/>
    </source>
</evidence>
<proteinExistence type="inferred from homology"/>
<dbReference type="GO" id="GO:0030170">
    <property type="term" value="F:pyridoxal phosphate binding"/>
    <property type="evidence" value="ECO:0007669"/>
    <property type="project" value="InterPro"/>
</dbReference>
<dbReference type="RefSeq" id="WP_068899380.1">
    <property type="nucleotide sequence ID" value="NZ_BDCX01000010.1"/>
</dbReference>
<dbReference type="Pfam" id="PF00202">
    <property type="entry name" value="Aminotran_3"/>
    <property type="match status" value="1"/>
</dbReference>
<sequence>MSIDARLRERAARVVPGGMYGHLNAALHGSGYPQFFVRGEGCRQFDADGREYVDLMCSWGPIILGHRHPAVEAAVAARLAEGDCLNGPGPVYVELAELMVETIPQADWVMFSKNGTDATTQALMVARAATGRAKVLVAHGSYHGADPWCTPSTAGTTPADRADLVEYTYNDLASAEAAAARAEGPAGSDVAAIIVTPFKHDSFEDQELAAPEFARGLRALADRLGAALVIDDVRGGWRLDLGGSWEPLGVRPDLYAFSKAMANGHPIAAVTGVDALRDAAQTIYSTGSFWFNAAPMAAAKATIETLHAVDGVALMERAGTRLREGLAAQAAAHGFTVNQTGPVQIPWLSFAGDATLEKGMFWSSACLEEGVYLHPWHNWFVSAAHTDADIDRALQGTDAAFARLRARFGAD</sequence>
<dbReference type="InterPro" id="IPR015422">
    <property type="entry name" value="PyrdxlP-dep_Trfase_small"/>
</dbReference>
<dbReference type="EMBL" id="BDCX01000010">
    <property type="protein sequence ID" value="GAT68670.1"/>
    <property type="molecule type" value="Genomic_DNA"/>
</dbReference>
<dbReference type="Gene3D" id="3.90.1150.10">
    <property type="entry name" value="Aspartate Aminotransferase, domain 1"/>
    <property type="match status" value="1"/>
</dbReference>
<dbReference type="OrthoDB" id="4510254at2"/>
<accession>A0A171DID2</accession>
<comment type="cofactor">
    <cofactor evidence="1">
        <name>pyridoxal 5'-phosphate</name>
        <dbReference type="ChEBI" id="CHEBI:597326"/>
    </cofactor>
</comment>
<protein>
    <submittedName>
        <fullName evidence="4">Glutamate-1-semialdehyde 2,1-aminomutase</fullName>
    </submittedName>
</protein>
<dbReference type="InterPro" id="IPR005814">
    <property type="entry name" value="Aminotrans_3"/>
</dbReference>
<evidence type="ECO:0000313" key="4">
    <source>
        <dbReference type="EMBL" id="GAT68670.1"/>
    </source>
</evidence>